<dbReference type="VEuPathDB" id="FungiDB:QG37_04413"/>
<evidence type="ECO:0000313" key="1">
    <source>
        <dbReference type="EMBL" id="KND98521.1"/>
    </source>
</evidence>
<name>A0A0L0NWI9_CANAR</name>
<dbReference type="Proteomes" id="UP000037122">
    <property type="component" value="Unassembled WGS sequence"/>
</dbReference>
<dbReference type="EMBL" id="LGST01000031">
    <property type="protein sequence ID" value="KND98521.1"/>
    <property type="molecule type" value="Genomic_DNA"/>
</dbReference>
<gene>
    <name evidence="1" type="ORF">QG37_04413</name>
</gene>
<accession>A0A0L0NWI9</accession>
<dbReference type="AlphaFoldDB" id="A0A0L0NWI9"/>
<proteinExistence type="predicted"/>
<protein>
    <submittedName>
        <fullName evidence="1">Uncharacterized protein</fullName>
    </submittedName>
</protein>
<evidence type="ECO:0000313" key="2">
    <source>
        <dbReference type="Proteomes" id="UP000037122"/>
    </source>
</evidence>
<sequence>MLRSLWDVSETREIECFGEDVDEEFDRRLLRRNDLIMFCTLKEFGASWVGDLTFVTMRKETPVHHLQVGGCERKKQGAFSSRLGNSKGHLEGFETV</sequence>
<organism evidence="1 2">
    <name type="scientific">Candidozyma auris</name>
    <name type="common">Yeast</name>
    <name type="synonym">Candida auris</name>
    <dbReference type="NCBI Taxonomy" id="498019"/>
    <lineage>
        <taxon>Eukaryota</taxon>
        <taxon>Fungi</taxon>
        <taxon>Dikarya</taxon>
        <taxon>Ascomycota</taxon>
        <taxon>Saccharomycotina</taxon>
        <taxon>Pichiomycetes</taxon>
        <taxon>Metschnikowiaceae</taxon>
        <taxon>Candidozyma</taxon>
    </lineage>
</organism>
<comment type="caution">
    <text evidence="1">The sequence shown here is derived from an EMBL/GenBank/DDBJ whole genome shotgun (WGS) entry which is preliminary data.</text>
</comment>
<reference evidence="2" key="1">
    <citation type="journal article" date="2015" name="BMC Genomics">
        <title>Draft genome of a commonly misdiagnosed multidrug resistant pathogen Candida auris.</title>
        <authorList>
            <person name="Chatterjee S."/>
            <person name="Alampalli S.V."/>
            <person name="Nageshan R.K."/>
            <person name="Chettiar S.T."/>
            <person name="Joshi S."/>
            <person name="Tatu U.S."/>
        </authorList>
    </citation>
    <scope>NUCLEOTIDE SEQUENCE [LARGE SCALE GENOMIC DNA]</scope>
    <source>
        <strain evidence="2">6684</strain>
    </source>
</reference>